<evidence type="ECO:0000256" key="7">
    <source>
        <dbReference type="ARBA" id="ARBA00022777"/>
    </source>
</evidence>
<keyword evidence="6" id="KW-0547">Nucleotide-binding</keyword>
<gene>
    <name evidence="13" type="ORF">Ahy_B10g104599</name>
</gene>
<accession>A0A444X601</accession>
<keyword evidence="5" id="KW-0808">Transferase</keyword>
<evidence type="ECO:0000256" key="1">
    <source>
        <dbReference type="ARBA" id="ARBA00001936"/>
    </source>
</evidence>
<evidence type="ECO:0000256" key="9">
    <source>
        <dbReference type="ARBA" id="ARBA00023211"/>
    </source>
</evidence>
<evidence type="ECO:0000256" key="5">
    <source>
        <dbReference type="ARBA" id="ARBA00022679"/>
    </source>
</evidence>
<evidence type="ECO:0000256" key="8">
    <source>
        <dbReference type="ARBA" id="ARBA00022840"/>
    </source>
</evidence>
<dbReference type="Gene3D" id="3.30.310.80">
    <property type="entry name" value="Kinase associated domain 1, KA1"/>
    <property type="match status" value="1"/>
</dbReference>
<dbReference type="Proteomes" id="UP000289738">
    <property type="component" value="Chromosome B10"/>
</dbReference>
<dbReference type="InterPro" id="IPR004041">
    <property type="entry name" value="NAF_dom"/>
</dbReference>
<keyword evidence="8" id="KW-0067">ATP-binding</keyword>
<dbReference type="AlphaFoldDB" id="A0A444X601"/>
<dbReference type="Pfam" id="PF03822">
    <property type="entry name" value="NAF"/>
    <property type="match status" value="1"/>
</dbReference>
<proteinExistence type="inferred from homology"/>
<dbReference type="EMBL" id="SDMP01000020">
    <property type="protein sequence ID" value="RYQ85092.1"/>
    <property type="molecule type" value="Genomic_DNA"/>
</dbReference>
<comment type="catalytic activity">
    <reaction evidence="10">
        <text>L-threonyl-[protein] + ATP = O-phospho-L-threonyl-[protein] + ADP + H(+)</text>
        <dbReference type="Rhea" id="RHEA:46608"/>
        <dbReference type="Rhea" id="RHEA-COMP:11060"/>
        <dbReference type="Rhea" id="RHEA-COMP:11605"/>
        <dbReference type="ChEBI" id="CHEBI:15378"/>
        <dbReference type="ChEBI" id="CHEBI:30013"/>
        <dbReference type="ChEBI" id="CHEBI:30616"/>
        <dbReference type="ChEBI" id="CHEBI:61977"/>
        <dbReference type="ChEBI" id="CHEBI:456216"/>
        <dbReference type="EC" id="2.7.11.1"/>
    </reaction>
</comment>
<organism evidence="13 14">
    <name type="scientific">Arachis hypogaea</name>
    <name type="common">Peanut</name>
    <dbReference type="NCBI Taxonomy" id="3818"/>
    <lineage>
        <taxon>Eukaryota</taxon>
        <taxon>Viridiplantae</taxon>
        <taxon>Streptophyta</taxon>
        <taxon>Embryophyta</taxon>
        <taxon>Tracheophyta</taxon>
        <taxon>Spermatophyta</taxon>
        <taxon>Magnoliopsida</taxon>
        <taxon>eudicotyledons</taxon>
        <taxon>Gunneridae</taxon>
        <taxon>Pentapetalae</taxon>
        <taxon>rosids</taxon>
        <taxon>fabids</taxon>
        <taxon>Fabales</taxon>
        <taxon>Fabaceae</taxon>
        <taxon>Papilionoideae</taxon>
        <taxon>50 kb inversion clade</taxon>
        <taxon>dalbergioids sensu lato</taxon>
        <taxon>Dalbergieae</taxon>
        <taxon>Pterocarpus clade</taxon>
        <taxon>Arachis</taxon>
    </lineage>
</organism>
<evidence type="ECO:0000256" key="10">
    <source>
        <dbReference type="ARBA" id="ARBA00047899"/>
    </source>
</evidence>
<evidence type="ECO:0000259" key="12">
    <source>
        <dbReference type="Pfam" id="PF03822"/>
    </source>
</evidence>
<evidence type="ECO:0000256" key="11">
    <source>
        <dbReference type="ARBA" id="ARBA00048679"/>
    </source>
</evidence>
<comment type="cofactor">
    <cofactor evidence="1">
        <name>Mn(2+)</name>
        <dbReference type="ChEBI" id="CHEBI:29035"/>
    </cofactor>
</comment>
<protein>
    <recommendedName>
        <fullName evidence="3">non-specific serine/threonine protein kinase</fullName>
        <ecNumber evidence="3">2.7.11.1</ecNumber>
    </recommendedName>
</protein>
<evidence type="ECO:0000256" key="6">
    <source>
        <dbReference type="ARBA" id="ARBA00022741"/>
    </source>
</evidence>
<evidence type="ECO:0000256" key="3">
    <source>
        <dbReference type="ARBA" id="ARBA00012513"/>
    </source>
</evidence>
<evidence type="ECO:0000256" key="4">
    <source>
        <dbReference type="ARBA" id="ARBA00022527"/>
    </source>
</evidence>
<keyword evidence="7" id="KW-0418">Kinase</keyword>
<reference evidence="13 14" key="1">
    <citation type="submission" date="2019-01" db="EMBL/GenBank/DDBJ databases">
        <title>Sequencing of cultivated peanut Arachis hypogaea provides insights into genome evolution and oil improvement.</title>
        <authorList>
            <person name="Chen X."/>
        </authorList>
    </citation>
    <scope>NUCLEOTIDE SEQUENCE [LARGE SCALE GENOMIC DNA]</scope>
    <source>
        <strain evidence="14">cv. Fuhuasheng</strain>
        <tissue evidence="13">Leaves</tissue>
    </source>
</reference>
<evidence type="ECO:0000313" key="13">
    <source>
        <dbReference type="EMBL" id="RYQ85092.1"/>
    </source>
</evidence>
<dbReference type="GO" id="GO:0005524">
    <property type="term" value="F:ATP binding"/>
    <property type="evidence" value="ECO:0007669"/>
    <property type="project" value="UniProtKB-KW"/>
</dbReference>
<dbReference type="GO" id="GO:0004674">
    <property type="term" value="F:protein serine/threonine kinase activity"/>
    <property type="evidence" value="ECO:0007669"/>
    <property type="project" value="UniProtKB-KW"/>
</dbReference>
<comment type="similarity">
    <text evidence="2">Belongs to the protein kinase superfamily. CAMK Ser/Thr protein kinase family. SNF1 subfamily.</text>
</comment>
<keyword evidence="9" id="KW-0464">Manganese</keyword>
<evidence type="ECO:0000256" key="2">
    <source>
        <dbReference type="ARBA" id="ARBA00006234"/>
    </source>
</evidence>
<comment type="catalytic activity">
    <reaction evidence="11">
        <text>L-seryl-[protein] + ATP = O-phospho-L-seryl-[protein] + ADP + H(+)</text>
        <dbReference type="Rhea" id="RHEA:17989"/>
        <dbReference type="Rhea" id="RHEA-COMP:9863"/>
        <dbReference type="Rhea" id="RHEA-COMP:11604"/>
        <dbReference type="ChEBI" id="CHEBI:15378"/>
        <dbReference type="ChEBI" id="CHEBI:29999"/>
        <dbReference type="ChEBI" id="CHEBI:30616"/>
        <dbReference type="ChEBI" id="CHEBI:83421"/>
        <dbReference type="ChEBI" id="CHEBI:456216"/>
        <dbReference type="EC" id="2.7.11.1"/>
    </reaction>
</comment>
<sequence length="138" mass="14908">MSSGFDLSGLFESKRRSGSMFTSRCSAPAIVAKIIAAAKGMRFRVAEVKNFRIKLHGPSEGRKGRLAVTAEVFEVAPEVAIVELSKSAGDTLEYVKFCEEDVRPALKDIVWTWQGDATCNGNLTAGHGGECQQQEVVA</sequence>
<name>A0A444X601_ARAHY</name>
<keyword evidence="4" id="KW-0723">Serine/threonine-protein kinase</keyword>
<dbReference type="EC" id="2.7.11.1" evidence="3"/>
<evidence type="ECO:0000313" key="14">
    <source>
        <dbReference type="Proteomes" id="UP000289738"/>
    </source>
</evidence>
<dbReference type="PANTHER" id="PTHR43895:SF162">
    <property type="entry name" value="CBL-INTERACTING SERINE_THREONINE-PROTEIN KINASE 25"/>
    <property type="match status" value="1"/>
</dbReference>
<dbReference type="CDD" id="cd12195">
    <property type="entry name" value="CIPK_C"/>
    <property type="match status" value="1"/>
</dbReference>
<comment type="caution">
    <text evidence="13">The sequence shown here is derived from an EMBL/GenBank/DDBJ whole genome shotgun (WGS) entry which is preliminary data.</text>
</comment>
<dbReference type="PANTHER" id="PTHR43895">
    <property type="entry name" value="CALCIUM/CALMODULIN-DEPENDENT PROTEIN KINASE KINASE-RELATED"/>
    <property type="match status" value="1"/>
</dbReference>
<feature type="domain" description="NAF" evidence="12">
    <location>
        <begin position="1"/>
        <end position="46"/>
    </location>
</feature>
<dbReference type="FunFam" id="3.30.310.80:FF:000005">
    <property type="entry name" value="Non-specific serine/threonine protein kinase"/>
    <property type="match status" value="1"/>
</dbReference>
<keyword evidence="14" id="KW-1185">Reference proteome</keyword>
<dbReference type="GO" id="GO:0007165">
    <property type="term" value="P:signal transduction"/>
    <property type="evidence" value="ECO:0007669"/>
    <property type="project" value="InterPro"/>
</dbReference>